<keyword evidence="1" id="KW-0694">RNA-binding</keyword>
<evidence type="ECO:0000256" key="2">
    <source>
        <dbReference type="SAM" id="MobiDB-lite"/>
    </source>
</evidence>
<evidence type="ECO:0000256" key="1">
    <source>
        <dbReference type="PROSITE-ProRule" id="PRU00176"/>
    </source>
</evidence>
<gene>
    <name evidence="4" type="ORF">TM35_000401690</name>
</gene>
<accession>A0A1X0NJH2</accession>
<dbReference type="InterPro" id="IPR000504">
    <property type="entry name" value="RRM_dom"/>
</dbReference>
<dbReference type="OrthoDB" id="247293at2759"/>
<dbReference type="SMART" id="SM00360">
    <property type="entry name" value="RRM"/>
    <property type="match status" value="1"/>
</dbReference>
<dbReference type="Proteomes" id="UP000192257">
    <property type="component" value="Unassembled WGS sequence"/>
</dbReference>
<dbReference type="EMBL" id="NBCO01000040">
    <property type="protein sequence ID" value="ORC84902.1"/>
    <property type="molecule type" value="Genomic_DNA"/>
</dbReference>
<reference evidence="4 5" key="1">
    <citation type="submission" date="2017-03" db="EMBL/GenBank/DDBJ databases">
        <title>An alternative strategy for trypanosome survival in the mammalian bloodstream revealed through genome and transcriptome analysis of the ubiquitous bovine parasite Trypanosoma (Megatrypanum) theileri.</title>
        <authorList>
            <person name="Kelly S."/>
            <person name="Ivens A."/>
            <person name="Mott A."/>
            <person name="O'Neill E."/>
            <person name="Emms D."/>
            <person name="Macleod O."/>
            <person name="Voorheis P."/>
            <person name="Matthews J."/>
            <person name="Matthews K."/>
            <person name="Carrington M."/>
        </authorList>
    </citation>
    <scope>NUCLEOTIDE SEQUENCE [LARGE SCALE GENOMIC DNA]</scope>
    <source>
        <strain evidence="4">Edinburgh</strain>
    </source>
</reference>
<dbReference type="RefSeq" id="XP_028878968.1">
    <property type="nucleotide sequence ID" value="XM_029029784.1"/>
</dbReference>
<feature type="region of interest" description="Disordered" evidence="2">
    <location>
        <begin position="182"/>
        <end position="215"/>
    </location>
</feature>
<dbReference type="Pfam" id="PF00076">
    <property type="entry name" value="RRM_1"/>
    <property type="match status" value="1"/>
</dbReference>
<organism evidence="4 5">
    <name type="scientific">Trypanosoma theileri</name>
    <dbReference type="NCBI Taxonomy" id="67003"/>
    <lineage>
        <taxon>Eukaryota</taxon>
        <taxon>Discoba</taxon>
        <taxon>Euglenozoa</taxon>
        <taxon>Kinetoplastea</taxon>
        <taxon>Metakinetoplastina</taxon>
        <taxon>Trypanosomatida</taxon>
        <taxon>Trypanosomatidae</taxon>
        <taxon>Trypanosoma</taxon>
    </lineage>
</organism>
<evidence type="ECO:0000259" key="3">
    <source>
        <dbReference type="PROSITE" id="PS50102"/>
    </source>
</evidence>
<dbReference type="Gene3D" id="3.30.70.330">
    <property type="match status" value="1"/>
</dbReference>
<proteinExistence type="predicted"/>
<dbReference type="GeneID" id="39989564"/>
<name>A0A1X0NJH2_9TRYP</name>
<dbReference type="InterPro" id="IPR035979">
    <property type="entry name" value="RBD_domain_sf"/>
</dbReference>
<sequence>MHKLFISKIPKSVPSEEVEKFLKDLFSEATHIQLLQGSHSGEHKGHAYAHFTNETSAVEALERISNTSPPTLDGVLIHVKRASRLDVEEENSKSTHDTKTTTRLISYPLPPQLAHYTYTMCACFFSTVVDTLEGVVARCQIEDGVTAVAFEKEENMIAAMAMHAGSATRCLPPLLPDLLSSLETRKRRRTRTEEVSEKEHREKESLGNNTRDTRDTFLDSSDKLLRLYKKERGLTPLSPAQALLAVRNLMEGRGCIAVRDREGHIAVLNLPAHVSALE</sequence>
<feature type="domain" description="RRM" evidence="3">
    <location>
        <begin position="2"/>
        <end position="92"/>
    </location>
</feature>
<evidence type="ECO:0000313" key="5">
    <source>
        <dbReference type="Proteomes" id="UP000192257"/>
    </source>
</evidence>
<dbReference type="GO" id="GO:0003723">
    <property type="term" value="F:RNA binding"/>
    <property type="evidence" value="ECO:0007669"/>
    <property type="project" value="UniProtKB-UniRule"/>
</dbReference>
<keyword evidence="5" id="KW-1185">Reference proteome</keyword>
<comment type="caution">
    <text evidence="4">The sequence shown here is derived from an EMBL/GenBank/DDBJ whole genome shotgun (WGS) entry which is preliminary data.</text>
</comment>
<dbReference type="InterPro" id="IPR012677">
    <property type="entry name" value="Nucleotide-bd_a/b_plait_sf"/>
</dbReference>
<evidence type="ECO:0000313" key="4">
    <source>
        <dbReference type="EMBL" id="ORC84902.1"/>
    </source>
</evidence>
<feature type="compositionally biased region" description="Basic and acidic residues" evidence="2">
    <location>
        <begin position="191"/>
        <end position="215"/>
    </location>
</feature>
<dbReference type="VEuPathDB" id="TriTrypDB:TM35_000401690"/>
<protein>
    <recommendedName>
        <fullName evidence="3">RRM domain-containing protein</fullName>
    </recommendedName>
</protein>
<dbReference type="SUPFAM" id="SSF54928">
    <property type="entry name" value="RNA-binding domain, RBD"/>
    <property type="match status" value="1"/>
</dbReference>
<dbReference type="PROSITE" id="PS50102">
    <property type="entry name" value="RRM"/>
    <property type="match status" value="1"/>
</dbReference>
<dbReference type="AlphaFoldDB" id="A0A1X0NJH2"/>